<sequence>MKLRYTTLSALTIALSLSVHADIEEVHSVRPILHDMTAYMKDREGDLLYFTGADLQTGDALGLISFYPKNFTTAEELITLWQSSGHDLVEPLNDLLKNYPSMPASSEQQFSSDEEFKAEIDALITSDYLSIGLPTIMGSNFLFYGASESHHYFIDVTSQTITTLYRCDIASFNAGIPIDEQIEACPILEAGIGLNFGSQAARTVTNEDRLIITNAQNNTHRVYSNGSLLGGITLDAEAGELAELIDEKPLNAIFAEENGRSGLFTSTFPVKKIYTDQTTSGNVTLQFNETHYAYIEAPYRSTSYLKVCEYEEVSPQTSPWEESEEGYFNCLNGENGEEVSLLNNVMVRGGPREGFIRNFALSPDNKIATAYFGGNSTGFATPVIIDIQTSEQTYLSHHVNEALTEKFGSAYMSKVEERAMALLDEELVSNYPNLPNSLVLARLPEDITIEQYQALITEVFNRFAQQQGVYAEYLASGKITKDQIDSTGPAREEEHWYTNSLRFIGKNVLQTPVATFVFESAADVIVTGSVSLPGNNIPESGINVIMLGDTGDRIEVTSDSDGAFVLINPASETYEITFSYPEHVFECATAYTASGTLGSYELLAGDLNNDGQINSADLWRYYFRYFISGVDFDVNNDGIINSSDLAVIRENQGATQCDL</sequence>
<keyword evidence="4" id="KW-1185">Reference proteome</keyword>
<evidence type="ECO:0000313" key="4">
    <source>
        <dbReference type="Proteomes" id="UP001481413"/>
    </source>
</evidence>
<evidence type="ECO:0000313" key="3">
    <source>
        <dbReference type="EMBL" id="GAA6146788.1"/>
    </source>
</evidence>
<dbReference type="EMBL" id="BAABWH010000010">
    <property type="protein sequence ID" value="GAA6146788.1"/>
    <property type="molecule type" value="Genomic_DNA"/>
</dbReference>
<evidence type="ECO:0000259" key="2">
    <source>
        <dbReference type="PROSITE" id="PS51766"/>
    </source>
</evidence>
<dbReference type="PROSITE" id="PS00018">
    <property type="entry name" value="EF_HAND_1"/>
    <property type="match status" value="2"/>
</dbReference>
<dbReference type="InterPro" id="IPR036439">
    <property type="entry name" value="Dockerin_dom_sf"/>
</dbReference>
<dbReference type="SUPFAM" id="SSF49478">
    <property type="entry name" value="Cna protein B-type domain"/>
    <property type="match status" value="1"/>
</dbReference>
<feature type="signal peptide" evidence="1">
    <location>
        <begin position="1"/>
        <end position="21"/>
    </location>
</feature>
<gene>
    <name evidence="3" type="ORF">NBRC116585_29070</name>
</gene>
<reference evidence="3 4" key="1">
    <citation type="submission" date="2024-04" db="EMBL/GenBank/DDBJ databases">
        <title>Draft genome sequence of Thalassolituus maritimus NBRC 116585.</title>
        <authorList>
            <person name="Miyakawa T."/>
            <person name="Kusuya Y."/>
            <person name="Miura T."/>
        </authorList>
    </citation>
    <scope>NUCLEOTIDE SEQUENCE [LARGE SCALE GENOMIC DNA]</scope>
    <source>
        <strain evidence="3 4">5NW40-0001</strain>
    </source>
</reference>
<keyword evidence="1" id="KW-0732">Signal</keyword>
<dbReference type="Proteomes" id="UP001481413">
    <property type="component" value="Unassembled WGS sequence"/>
</dbReference>
<evidence type="ECO:0000256" key="1">
    <source>
        <dbReference type="SAM" id="SignalP"/>
    </source>
</evidence>
<organism evidence="3 4">
    <name type="scientific">Thalassolituus maritimus</name>
    <dbReference type="NCBI Taxonomy" id="484498"/>
    <lineage>
        <taxon>Bacteria</taxon>
        <taxon>Pseudomonadati</taxon>
        <taxon>Pseudomonadota</taxon>
        <taxon>Gammaproteobacteria</taxon>
        <taxon>Oceanospirillales</taxon>
        <taxon>Oceanospirillaceae</taxon>
        <taxon>Thalassolituus</taxon>
    </lineage>
</organism>
<name>A0ABQ0A303_9GAMM</name>
<feature type="chain" id="PRO_5045432783" description="Dockerin domain-containing protein" evidence="1">
    <location>
        <begin position="22"/>
        <end position="659"/>
    </location>
</feature>
<dbReference type="PROSITE" id="PS51766">
    <property type="entry name" value="DOCKERIN"/>
    <property type="match status" value="1"/>
</dbReference>
<dbReference type="InterPro" id="IPR018247">
    <property type="entry name" value="EF_Hand_1_Ca_BS"/>
</dbReference>
<proteinExistence type="predicted"/>
<feature type="domain" description="Dockerin" evidence="2">
    <location>
        <begin position="600"/>
        <end position="659"/>
    </location>
</feature>
<dbReference type="InterPro" id="IPR016134">
    <property type="entry name" value="Dockerin_dom"/>
</dbReference>
<dbReference type="SUPFAM" id="SSF63446">
    <property type="entry name" value="Type I dockerin domain"/>
    <property type="match status" value="1"/>
</dbReference>
<accession>A0ABQ0A303</accession>
<protein>
    <recommendedName>
        <fullName evidence="2">Dockerin domain-containing protein</fullName>
    </recommendedName>
</protein>
<dbReference type="RefSeq" id="WP_353295999.1">
    <property type="nucleotide sequence ID" value="NZ_BAABWH010000010.1"/>
</dbReference>
<dbReference type="CDD" id="cd14256">
    <property type="entry name" value="Dockerin_I"/>
    <property type="match status" value="1"/>
</dbReference>
<comment type="caution">
    <text evidence="3">The sequence shown here is derived from an EMBL/GenBank/DDBJ whole genome shotgun (WGS) entry which is preliminary data.</text>
</comment>
<dbReference type="Gene3D" id="2.60.40.4130">
    <property type="match status" value="1"/>
</dbReference>